<dbReference type="InterPro" id="IPR001387">
    <property type="entry name" value="Cro/C1-type_HTH"/>
</dbReference>
<dbReference type="PROSITE" id="PS50943">
    <property type="entry name" value="HTH_CROC1"/>
    <property type="match status" value="1"/>
</dbReference>
<name>A0ABU6K3I8_9RHOO</name>
<dbReference type="EMBL" id="JAYXHS010000002">
    <property type="protein sequence ID" value="MEC5386463.1"/>
    <property type="molecule type" value="Genomic_DNA"/>
</dbReference>
<dbReference type="InterPro" id="IPR005471">
    <property type="entry name" value="Tscrpt_reg_IclR_N"/>
</dbReference>
<comment type="similarity">
    <text evidence="1">Belongs to the ROK (NagC/XylR) family.</text>
</comment>
<evidence type="ECO:0000313" key="4">
    <source>
        <dbReference type="Proteomes" id="UP001331561"/>
    </source>
</evidence>
<dbReference type="SUPFAM" id="SSF46785">
    <property type="entry name" value="Winged helix' DNA-binding domain"/>
    <property type="match status" value="1"/>
</dbReference>
<evidence type="ECO:0000259" key="2">
    <source>
        <dbReference type="PROSITE" id="PS50943"/>
    </source>
</evidence>
<protein>
    <submittedName>
        <fullName evidence="3">ROK family transcriptional regulator</fullName>
    </submittedName>
</protein>
<dbReference type="InterPro" id="IPR036390">
    <property type="entry name" value="WH_DNA-bd_sf"/>
</dbReference>
<dbReference type="Proteomes" id="UP001331561">
    <property type="component" value="Unassembled WGS sequence"/>
</dbReference>
<dbReference type="PANTHER" id="PTHR18964">
    <property type="entry name" value="ROK (REPRESSOR, ORF, KINASE) FAMILY"/>
    <property type="match status" value="1"/>
</dbReference>
<feature type="domain" description="HTH cro/C1-type" evidence="2">
    <location>
        <begin position="19"/>
        <end position="47"/>
    </location>
</feature>
<evidence type="ECO:0000313" key="3">
    <source>
        <dbReference type="EMBL" id="MEC5386463.1"/>
    </source>
</evidence>
<keyword evidence="4" id="KW-1185">Reference proteome</keyword>
<dbReference type="InterPro" id="IPR000600">
    <property type="entry name" value="ROK"/>
</dbReference>
<dbReference type="InterPro" id="IPR036388">
    <property type="entry name" value="WH-like_DNA-bd_sf"/>
</dbReference>
<dbReference type="InterPro" id="IPR043129">
    <property type="entry name" value="ATPase_NBD"/>
</dbReference>
<gene>
    <name evidence="3" type="ORF">VVD49_12065</name>
</gene>
<dbReference type="Pfam" id="PF00480">
    <property type="entry name" value="ROK"/>
    <property type="match status" value="1"/>
</dbReference>
<dbReference type="Gene3D" id="3.30.420.40">
    <property type="match status" value="2"/>
</dbReference>
<accession>A0ABU6K3I8</accession>
<proteinExistence type="inferred from homology"/>
<evidence type="ECO:0000256" key="1">
    <source>
        <dbReference type="ARBA" id="ARBA00006479"/>
    </source>
</evidence>
<organism evidence="3 4">
    <name type="scientific">Uliginosibacterium silvisoli</name>
    <dbReference type="NCBI Taxonomy" id="3114758"/>
    <lineage>
        <taxon>Bacteria</taxon>
        <taxon>Pseudomonadati</taxon>
        <taxon>Pseudomonadota</taxon>
        <taxon>Betaproteobacteria</taxon>
        <taxon>Rhodocyclales</taxon>
        <taxon>Zoogloeaceae</taxon>
        <taxon>Uliginosibacterium</taxon>
    </lineage>
</organism>
<dbReference type="Gene3D" id="1.10.10.10">
    <property type="entry name" value="Winged helix-like DNA-binding domain superfamily/Winged helix DNA-binding domain"/>
    <property type="match status" value="1"/>
</dbReference>
<comment type="caution">
    <text evidence="3">The sequence shown here is derived from an EMBL/GenBank/DDBJ whole genome shotgun (WGS) entry which is preliminary data.</text>
</comment>
<sequence>MAITGDQSFLKNINRMAMIRLIRGQPGLSRADLATNTGLTKSTVSQLVQELIDEGWLSEDDALVTGSIGRRPTPLRLNTEKLALIGADLKVGQIDVVATTLTGEVIATTQRTMDTKDVKEVMAVLAGGIAEVVRAMLAQHRTVLGVGLGVPGPVHAVSGILHFSPNFGWRDVPVRAELNTALAAAGISKLPVYVQRRAATAALGEVEFACTEVEEPLLYIHLGLSIGAGVFVSDRLLSGHGGFAGDVGNQQLKSEGTYRTAEEIVSLGAMARAAGITPQEFLARVEANDDSVQQILENAGHYLGVLIHNLWSTFDPAQVVLGGQCSRFGTHYVDMALATLNERAADGLIRPPKVSVARFGEQAVAIGATALVLHQIVRPM</sequence>
<dbReference type="Pfam" id="PF09339">
    <property type="entry name" value="HTH_IclR"/>
    <property type="match status" value="1"/>
</dbReference>
<reference evidence="3 4" key="1">
    <citation type="submission" date="2024-01" db="EMBL/GenBank/DDBJ databases">
        <title>Uliginosibacterium soil sp. nov.</title>
        <authorList>
            <person name="Lv Y."/>
        </authorList>
    </citation>
    <scope>NUCLEOTIDE SEQUENCE [LARGE SCALE GENOMIC DNA]</scope>
    <source>
        <strain evidence="3 4">H3</strain>
    </source>
</reference>
<dbReference type="SUPFAM" id="SSF53067">
    <property type="entry name" value="Actin-like ATPase domain"/>
    <property type="match status" value="1"/>
</dbReference>
<dbReference type="PANTHER" id="PTHR18964:SF149">
    <property type="entry name" value="BIFUNCTIONAL UDP-N-ACETYLGLUCOSAMINE 2-EPIMERASE_N-ACETYLMANNOSAMINE KINASE"/>
    <property type="match status" value="1"/>
</dbReference>
<dbReference type="RefSeq" id="WP_327599429.1">
    <property type="nucleotide sequence ID" value="NZ_JAYXHS010000002.1"/>
</dbReference>